<dbReference type="HOGENOM" id="CLU_829401_0_0_1"/>
<dbReference type="GeneID" id="18815698"/>
<sequence>MVKIRVPCSSDVPEVRFPYAEHRMVWKNQRSYVSNALEALSTALQFNVEYRKQESKGRSSPFAFHEFCPVKISLARSGSPASKSSQAIEDKHVHVPKTKRIIHRLQHHKKAVIESDDEDSDSLSNKRTVESDNKDAGSIQERDPPQPKLCAHPMGKVIHEDMANIQERQSPPKPRRRKHPMLVESDNDNVASIQERHPLPKPKLREPPPLVETDNEVGLIDDVASDQISVDGIVNLHGEVDIDMNDEPLNASQVNDDTYLEYSDKDHTIGQIIVAATPQCPKRKLDDEHYNYDKAEIPRAKRSQSQSSKLLGDSMSYPRQNNCRAANFKVVTPDN</sequence>
<dbReference type="EMBL" id="GL945441">
    <property type="protein sequence ID" value="EGO20107.1"/>
    <property type="molecule type" value="Genomic_DNA"/>
</dbReference>
<name>F8P8X8_SERL9</name>
<dbReference type="KEGG" id="sla:SERLADRAFT_442265"/>
<dbReference type="RefSeq" id="XP_007322852.1">
    <property type="nucleotide sequence ID" value="XM_007322790.1"/>
</dbReference>
<dbReference type="Proteomes" id="UP000008064">
    <property type="component" value="Unassembled WGS sequence"/>
</dbReference>
<accession>F8P8X8</accession>
<feature type="region of interest" description="Disordered" evidence="1">
    <location>
        <begin position="293"/>
        <end position="318"/>
    </location>
</feature>
<feature type="region of interest" description="Disordered" evidence="1">
    <location>
        <begin position="105"/>
        <end position="152"/>
    </location>
</feature>
<evidence type="ECO:0000256" key="1">
    <source>
        <dbReference type="SAM" id="MobiDB-lite"/>
    </source>
</evidence>
<evidence type="ECO:0000313" key="2">
    <source>
        <dbReference type="EMBL" id="EGO20107.1"/>
    </source>
</evidence>
<dbReference type="AlphaFoldDB" id="F8P8X8"/>
<protein>
    <submittedName>
        <fullName evidence="2">Uncharacterized protein</fullName>
    </submittedName>
</protein>
<organism>
    <name type="scientific">Serpula lacrymans var. lacrymans (strain S7.9)</name>
    <name type="common">Dry rot fungus</name>
    <dbReference type="NCBI Taxonomy" id="578457"/>
    <lineage>
        <taxon>Eukaryota</taxon>
        <taxon>Fungi</taxon>
        <taxon>Dikarya</taxon>
        <taxon>Basidiomycota</taxon>
        <taxon>Agaricomycotina</taxon>
        <taxon>Agaricomycetes</taxon>
        <taxon>Agaricomycetidae</taxon>
        <taxon>Boletales</taxon>
        <taxon>Coniophorineae</taxon>
        <taxon>Serpulaceae</taxon>
        <taxon>Serpula</taxon>
    </lineage>
</organism>
<proteinExistence type="predicted"/>
<feature type="compositionally biased region" description="Basic and acidic residues" evidence="1">
    <location>
        <begin position="194"/>
        <end position="206"/>
    </location>
</feature>
<gene>
    <name evidence="2" type="ORF">SERLADRAFT_442265</name>
</gene>
<reference evidence="2" key="1">
    <citation type="submission" date="2011-04" db="EMBL/GenBank/DDBJ databases">
        <title>Evolution of plant cell wall degrading machinery underlies the functional diversity of forest fungi.</title>
        <authorList>
            <consortium name="US DOE Joint Genome Institute (JGI-PGF)"/>
            <person name="Eastwood D.C."/>
            <person name="Floudas D."/>
            <person name="Binder M."/>
            <person name="Majcherczyk A."/>
            <person name="Schneider P."/>
            <person name="Aerts A."/>
            <person name="Asiegbu F.O."/>
            <person name="Baker S.E."/>
            <person name="Barry K."/>
            <person name="Bendiksby M."/>
            <person name="Blumentritt M."/>
            <person name="Coutinho P.M."/>
            <person name="Cullen D."/>
            <person name="Cullen D."/>
            <person name="Gathman A."/>
            <person name="Goodell B."/>
            <person name="Henrissat B."/>
            <person name="Ihrmark K."/>
            <person name="Kauserud H."/>
            <person name="Kohler A."/>
            <person name="LaButti K."/>
            <person name="Lapidus A."/>
            <person name="Lavin J.L."/>
            <person name="Lee Y.-H."/>
            <person name="Lindquist E."/>
            <person name="Lilly W."/>
            <person name="Lucas S."/>
            <person name="Morin E."/>
            <person name="Murat C."/>
            <person name="Oguiza J.A."/>
            <person name="Park J."/>
            <person name="Pisabarro A.G."/>
            <person name="Riley R."/>
            <person name="Rosling A."/>
            <person name="Salamov A."/>
            <person name="Schmidt O."/>
            <person name="Schmutz J."/>
            <person name="Skrede I."/>
            <person name="Stenlid J."/>
            <person name="Wiebenga A."/>
            <person name="Xie X."/>
            <person name="Kues U."/>
            <person name="Hibbett D.S."/>
            <person name="Hoffmeister D."/>
            <person name="Hogberg N."/>
            <person name="Martin F."/>
            <person name="Grigoriev I.V."/>
            <person name="Watkinson S.C."/>
        </authorList>
    </citation>
    <scope>NUCLEOTIDE SEQUENCE</scope>
    <source>
        <strain evidence="2">S7.9</strain>
    </source>
</reference>
<feature type="compositionally biased region" description="Basic and acidic residues" evidence="1">
    <location>
        <begin position="127"/>
        <end position="145"/>
    </location>
</feature>
<feature type="region of interest" description="Disordered" evidence="1">
    <location>
        <begin position="166"/>
        <end position="210"/>
    </location>
</feature>